<proteinExistence type="inferred from homology"/>
<dbReference type="PANTHER" id="PTHR30632:SF16">
    <property type="entry name" value="MOLYBDATE_TUNGSTATE-BINDING PROTEIN WTPA"/>
    <property type="match status" value="1"/>
</dbReference>
<dbReference type="Proteomes" id="UP000060778">
    <property type="component" value="Chromosome"/>
</dbReference>
<dbReference type="GeneID" id="30680365"/>
<dbReference type="AlphaFoldDB" id="A0A0U3E8W3"/>
<dbReference type="PANTHER" id="PTHR30632">
    <property type="entry name" value="MOLYBDATE-BINDING PERIPLASMIC PROTEIN"/>
    <property type="match status" value="1"/>
</dbReference>
<dbReference type="OrthoDB" id="7820at2157"/>
<dbReference type="GO" id="GO:0030973">
    <property type="term" value="F:molybdate ion binding"/>
    <property type="evidence" value="ECO:0007669"/>
    <property type="project" value="TreeGrafter"/>
</dbReference>
<dbReference type="EMBL" id="CP006867">
    <property type="protein sequence ID" value="ALU11806.1"/>
    <property type="molecule type" value="Genomic_DNA"/>
</dbReference>
<dbReference type="KEGG" id="iis:EYM_04890"/>
<dbReference type="Gene3D" id="3.40.190.10">
    <property type="entry name" value="Periplasmic binding protein-like II"/>
    <property type="match status" value="2"/>
</dbReference>
<evidence type="ECO:0000256" key="1">
    <source>
        <dbReference type="ARBA" id="ARBA00009438"/>
    </source>
</evidence>
<organism evidence="2 3">
    <name type="scientific">Ignicoccus islandicus DSM 13165</name>
    <dbReference type="NCBI Taxonomy" id="940295"/>
    <lineage>
        <taxon>Archaea</taxon>
        <taxon>Thermoproteota</taxon>
        <taxon>Thermoprotei</taxon>
        <taxon>Desulfurococcales</taxon>
        <taxon>Desulfurococcaceae</taxon>
        <taxon>Ignicoccus</taxon>
    </lineage>
</organism>
<gene>
    <name evidence="2" type="ORF">EYM_04890</name>
</gene>
<evidence type="ECO:0000313" key="3">
    <source>
        <dbReference type="Proteomes" id="UP000060778"/>
    </source>
</evidence>
<reference evidence="2 3" key="1">
    <citation type="submission" date="2013-11" db="EMBL/GenBank/DDBJ databases">
        <title>Comparative genomics of Ignicoccus.</title>
        <authorList>
            <person name="Podar M."/>
        </authorList>
    </citation>
    <scope>NUCLEOTIDE SEQUENCE [LARGE SCALE GENOMIC DNA]</scope>
    <source>
        <strain evidence="2 3">DSM 13165</strain>
    </source>
</reference>
<dbReference type="SUPFAM" id="SSF53850">
    <property type="entry name" value="Periplasmic binding protein-like II"/>
    <property type="match status" value="1"/>
</dbReference>
<dbReference type="GO" id="GO:0015689">
    <property type="term" value="P:molybdate ion transport"/>
    <property type="evidence" value="ECO:0007669"/>
    <property type="project" value="TreeGrafter"/>
</dbReference>
<name>A0A0U3E8W3_9CREN</name>
<protein>
    <submittedName>
        <fullName evidence="2">ABC transporter substrate-binding protein</fullName>
    </submittedName>
</protein>
<dbReference type="InterPro" id="IPR050682">
    <property type="entry name" value="ModA/WtpA"/>
</dbReference>
<dbReference type="RefSeq" id="WP_075049909.1">
    <property type="nucleotide sequence ID" value="NZ_CP006867.1"/>
</dbReference>
<evidence type="ECO:0000313" key="2">
    <source>
        <dbReference type="EMBL" id="ALU11806.1"/>
    </source>
</evidence>
<comment type="similarity">
    <text evidence="1">Belongs to the bacterial solute-binding protein 1 family. WtpA subfamily.</text>
</comment>
<accession>A0A0U3E8W3</accession>
<dbReference type="STRING" id="940295.EYM_04890"/>
<dbReference type="Pfam" id="PF13531">
    <property type="entry name" value="SBP_bac_11"/>
    <property type="match status" value="1"/>
</dbReference>
<sequence>MKWIATLLLTLCAAYALTVYSAGSLSVPLRETALIYQKLTGEKVLFEFSGSVEAVRKIVDLHRCPDLLFVADYSIVPKFMPYQWVVGFATNRMVIAYTKDSVGEALKKDWIGALSKLKIGISNPNLDPAGYRSLMALALASFVDQRALDLISGLSGVSIKKSNGDVTIYVYPSIRSSGNFVIRDKSVDLISLLKVGVIDVAFEYESVAVQHGLKYFPLPDCCNLAKDNENYKRVKVVLMASTPKEKVVEAKAIVYGVTIPICAPHPDKALEFFSFVLSSEGKKVFQSNGQRFLDQMIFVPPAQFKTK</sequence>
<dbReference type="CDD" id="cd13540">
    <property type="entry name" value="PBP2_ModA_WtpA"/>
    <property type="match status" value="1"/>
</dbReference>
<keyword evidence="3" id="KW-1185">Reference proteome</keyword>